<evidence type="ECO:0000313" key="3">
    <source>
        <dbReference type="Proteomes" id="UP001066276"/>
    </source>
</evidence>
<dbReference type="EMBL" id="JANPWB010000003">
    <property type="protein sequence ID" value="KAJ1203645.1"/>
    <property type="molecule type" value="Genomic_DNA"/>
</dbReference>
<protein>
    <submittedName>
        <fullName evidence="2">Uncharacterized protein</fullName>
    </submittedName>
</protein>
<gene>
    <name evidence="2" type="ORF">NDU88_007429</name>
</gene>
<feature type="compositionally biased region" description="Low complexity" evidence="1">
    <location>
        <begin position="289"/>
        <end position="304"/>
    </location>
</feature>
<feature type="region of interest" description="Disordered" evidence="1">
    <location>
        <begin position="64"/>
        <end position="134"/>
    </location>
</feature>
<comment type="caution">
    <text evidence="2">The sequence shown here is derived from an EMBL/GenBank/DDBJ whole genome shotgun (WGS) entry which is preliminary data.</text>
</comment>
<feature type="region of interest" description="Disordered" evidence="1">
    <location>
        <begin position="283"/>
        <end position="340"/>
    </location>
</feature>
<feature type="region of interest" description="Disordered" evidence="1">
    <location>
        <begin position="181"/>
        <end position="252"/>
    </location>
</feature>
<keyword evidence="3" id="KW-1185">Reference proteome</keyword>
<feature type="region of interest" description="Disordered" evidence="1">
    <location>
        <begin position="148"/>
        <end position="168"/>
    </location>
</feature>
<feature type="compositionally biased region" description="Low complexity" evidence="1">
    <location>
        <begin position="153"/>
        <end position="168"/>
    </location>
</feature>
<organism evidence="2 3">
    <name type="scientific">Pleurodeles waltl</name>
    <name type="common">Iberian ribbed newt</name>
    <dbReference type="NCBI Taxonomy" id="8319"/>
    <lineage>
        <taxon>Eukaryota</taxon>
        <taxon>Metazoa</taxon>
        <taxon>Chordata</taxon>
        <taxon>Craniata</taxon>
        <taxon>Vertebrata</taxon>
        <taxon>Euteleostomi</taxon>
        <taxon>Amphibia</taxon>
        <taxon>Batrachia</taxon>
        <taxon>Caudata</taxon>
        <taxon>Salamandroidea</taxon>
        <taxon>Salamandridae</taxon>
        <taxon>Pleurodelinae</taxon>
        <taxon>Pleurodeles</taxon>
    </lineage>
</organism>
<dbReference type="AlphaFoldDB" id="A0AAV7VPR5"/>
<name>A0AAV7VPR5_PLEWA</name>
<evidence type="ECO:0000256" key="1">
    <source>
        <dbReference type="SAM" id="MobiDB-lite"/>
    </source>
</evidence>
<sequence length="340" mass="34768">MVRGSGERAPAFTLEELEKFVDGVLHQYTLLYGPPEKQVSTLGACYIGYACGEWGGCQRPPEKRSLACHHQGRPDPGGLPQTEHPLPEKMGGHSPLNQEDCGGSAGDGLPTWECCPSHHDSPDVQDPGSGVPGVGWALEGITAATRGVRLSRSQPSTSATTSPGPVVPVVTGICSAPATRAASVARSHSTDSPPPVKHQKLASARRERGKTPATKAAPRGPGGSVESAATPSKVWKGHKKPGKSGKSSTAEEIAIIPAAQEATAINPAAQEATAIIPATQEATAIIPAGTERTTSTSPTGTERTASTSPAGTERTASTSPTGTERTASTSPAGTERTASS</sequence>
<feature type="compositionally biased region" description="Polar residues" evidence="1">
    <location>
        <begin position="305"/>
        <end position="340"/>
    </location>
</feature>
<reference evidence="2" key="1">
    <citation type="journal article" date="2022" name="bioRxiv">
        <title>Sequencing and chromosome-scale assembly of the giantPleurodeles waltlgenome.</title>
        <authorList>
            <person name="Brown T."/>
            <person name="Elewa A."/>
            <person name="Iarovenko S."/>
            <person name="Subramanian E."/>
            <person name="Araus A.J."/>
            <person name="Petzold A."/>
            <person name="Susuki M."/>
            <person name="Suzuki K.-i.T."/>
            <person name="Hayashi T."/>
            <person name="Toyoda A."/>
            <person name="Oliveira C."/>
            <person name="Osipova E."/>
            <person name="Leigh N.D."/>
            <person name="Simon A."/>
            <person name="Yun M.H."/>
        </authorList>
    </citation>
    <scope>NUCLEOTIDE SEQUENCE</scope>
    <source>
        <strain evidence="2">20211129_DDA</strain>
        <tissue evidence="2">Liver</tissue>
    </source>
</reference>
<evidence type="ECO:0000313" key="2">
    <source>
        <dbReference type="EMBL" id="KAJ1203645.1"/>
    </source>
</evidence>
<dbReference type="Proteomes" id="UP001066276">
    <property type="component" value="Chromosome 2_1"/>
</dbReference>
<proteinExistence type="predicted"/>
<accession>A0AAV7VPR5</accession>